<accession>A0ABS6XLQ0</accession>
<evidence type="ECO:0000313" key="2">
    <source>
        <dbReference type="Proteomes" id="UP001197214"/>
    </source>
</evidence>
<gene>
    <name evidence="1" type="ORF">KY084_09585</name>
</gene>
<dbReference type="EMBL" id="JAHWZX010000007">
    <property type="protein sequence ID" value="MBW4331121.1"/>
    <property type="molecule type" value="Genomic_DNA"/>
</dbReference>
<sequence>MKPRHHLYFDEALSAELEALATSPGTTKSAIVADALRAYLARRGAREVDTLLKPRLDHMSADLSRLRRDLDILLETLALFVRWQLTVQAPLPEADAAARAVGRERFEAFVTQVGRRLGTGRRTFGENQERRP</sequence>
<name>A0ABS6XLQ0_9SPHN</name>
<evidence type="ECO:0000313" key="1">
    <source>
        <dbReference type="EMBL" id="MBW4331121.1"/>
    </source>
</evidence>
<dbReference type="Proteomes" id="UP001197214">
    <property type="component" value="Unassembled WGS sequence"/>
</dbReference>
<keyword evidence="2" id="KW-1185">Reference proteome</keyword>
<reference evidence="1 2" key="1">
    <citation type="submission" date="2021-07" db="EMBL/GenBank/DDBJ databases">
        <title>Stakelama flava sp. nov., a novel endophytic bacterium isolated from branch of Kandelia candel.</title>
        <authorList>
            <person name="Tuo L."/>
        </authorList>
    </citation>
    <scope>NUCLEOTIDE SEQUENCE [LARGE SCALE GENOMIC DNA]</scope>
    <source>
        <strain evidence="1 2">CBK3Z-3</strain>
    </source>
</reference>
<comment type="caution">
    <text evidence="1">The sequence shown here is derived from an EMBL/GenBank/DDBJ whole genome shotgun (WGS) entry which is preliminary data.</text>
</comment>
<dbReference type="RefSeq" id="WP_219238228.1">
    <property type="nucleotide sequence ID" value="NZ_JAHWZX010000007.1"/>
</dbReference>
<protein>
    <submittedName>
        <fullName evidence="1">Ribbon-helix-helix domain-containing protein</fullName>
    </submittedName>
</protein>
<organism evidence="1 2">
    <name type="scientific">Stakelama flava</name>
    <dbReference type="NCBI Taxonomy" id="2860338"/>
    <lineage>
        <taxon>Bacteria</taxon>
        <taxon>Pseudomonadati</taxon>
        <taxon>Pseudomonadota</taxon>
        <taxon>Alphaproteobacteria</taxon>
        <taxon>Sphingomonadales</taxon>
        <taxon>Sphingomonadaceae</taxon>
        <taxon>Stakelama</taxon>
    </lineage>
</organism>
<proteinExistence type="predicted"/>
<dbReference type="CDD" id="cd21631">
    <property type="entry name" value="RHH_CopG_NikR-like"/>
    <property type="match status" value="1"/>
</dbReference>